<name>A0A3L6Q323_PANMI</name>
<dbReference type="EMBL" id="PQIB02000014">
    <property type="protein sequence ID" value="RLM69903.1"/>
    <property type="molecule type" value="Genomic_DNA"/>
</dbReference>
<keyword evidence="3" id="KW-1185">Reference proteome</keyword>
<feature type="compositionally biased region" description="Basic and acidic residues" evidence="1">
    <location>
        <begin position="262"/>
        <end position="272"/>
    </location>
</feature>
<proteinExistence type="predicted"/>
<evidence type="ECO:0000313" key="2">
    <source>
        <dbReference type="EMBL" id="RLM69903.1"/>
    </source>
</evidence>
<dbReference type="AlphaFoldDB" id="A0A3L6Q323"/>
<dbReference type="PANTHER" id="PTHR33026:SF7">
    <property type="entry name" value="OS03G0100275 PROTEIN"/>
    <property type="match status" value="1"/>
</dbReference>
<organism evidence="2 3">
    <name type="scientific">Panicum miliaceum</name>
    <name type="common">Proso millet</name>
    <name type="synonym">Broomcorn millet</name>
    <dbReference type="NCBI Taxonomy" id="4540"/>
    <lineage>
        <taxon>Eukaryota</taxon>
        <taxon>Viridiplantae</taxon>
        <taxon>Streptophyta</taxon>
        <taxon>Embryophyta</taxon>
        <taxon>Tracheophyta</taxon>
        <taxon>Spermatophyta</taxon>
        <taxon>Magnoliopsida</taxon>
        <taxon>Liliopsida</taxon>
        <taxon>Poales</taxon>
        <taxon>Poaceae</taxon>
        <taxon>PACMAD clade</taxon>
        <taxon>Panicoideae</taxon>
        <taxon>Panicodae</taxon>
        <taxon>Paniceae</taxon>
        <taxon>Panicinae</taxon>
        <taxon>Panicum</taxon>
        <taxon>Panicum sect. Panicum</taxon>
    </lineage>
</organism>
<evidence type="ECO:0000256" key="1">
    <source>
        <dbReference type="SAM" id="MobiDB-lite"/>
    </source>
</evidence>
<sequence length="384" mass="40877">MTYTDIEALVAQGLVPEKGTPDVVGGAAFSLCQGGKYPEASFKDNNKRWVEEWFIVVNPAPSLPPRTGLPSVLNARWEEKPTDEEKVEVEVLLAELQKLKAEKLTGTTVALSFAKRLTQQIQERVHPGFALPAADVGSYSSIGSESDDIAEVSVQVAGASSTTKKRRPTHKVAASKAQRGGVTPRGRSSTPPCASRVRTEAAVEKADLATPKSEEEDQGEERGRPTRSPARVAQSLLSAAPLKPSFSVQRAGRRASLSGAKRKAEESTRAKGEVVASEPPLGDDVSPLEVATRDRAKGGVVEDPVDPNAVPQAIAPVLTSAQEPPEENAPGEEAVVTKEALALADLSRRAASQLEAGDGSAGRVLQLEEELQALKRHHYEALKK</sequence>
<evidence type="ECO:0000313" key="3">
    <source>
        <dbReference type="Proteomes" id="UP000275267"/>
    </source>
</evidence>
<reference evidence="3" key="1">
    <citation type="journal article" date="2019" name="Nat. Commun.">
        <title>The genome of broomcorn millet.</title>
        <authorList>
            <person name="Zou C."/>
            <person name="Miki D."/>
            <person name="Li D."/>
            <person name="Tang Q."/>
            <person name="Xiao L."/>
            <person name="Rajput S."/>
            <person name="Deng P."/>
            <person name="Jia W."/>
            <person name="Huang R."/>
            <person name="Zhang M."/>
            <person name="Sun Y."/>
            <person name="Hu J."/>
            <person name="Fu X."/>
            <person name="Schnable P.S."/>
            <person name="Li F."/>
            <person name="Zhang H."/>
            <person name="Feng B."/>
            <person name="Zhu X."/>
            <person name="Liu R."/>
            <person name="Schnable J.C."/>
            <person name="Zhu J.-K."/>
            <person name="Zhang H."/>
        </authorList>
    </citation>
    <scope>NUCLEOTIDE SEQUENCE [LARGE SCALE GENOMIC DNA]</scope>
</reference>
<gene>
    <name evidence="2" type="ORF">C2845_PM17G08320</name>
</gene>
<dbReference type="Proteomes" id="UP000275267">
    <property type="component" value="Unassembled WGS sequence"/>
</dbReference>
<protein>
    <submittedName>
        <fullName evidence="2">Gypsy-type retrotransposon</fullName>
    </submittedName>
</protein>
<accession>A0A3L6Q323</accession>
<feature type="compositionally biased region" description="Basic and acidic residues" evidence="1">
    <location>
        <begin position="197"/>
        <end position="207"/>
    </location>
</feature>
<comment type="caution">
    <text evidence="2">The sequence shown here is derived from an EMBL/GenBank/DDBJ whole genome shotgun (WGS) entry which is preliminary data.</text>
</comment>
<dbReference type="PANTHER" id="PTHR33026">
    <property type="entry name" value="OS06G0360600 PROTEIN"/>
    <property type="match status" value="1"/>
</dbReference>
<feature type="region of interest" description="Disordered" evidence="1">
    <location>
        <begin position="158"/>
        <end position="289"/>
    </location>
</feature>